<evidence type="ECO:0000259" key="2">
    <source>
        <dbReference type="SMART" id="SM00853"/>
    </source>
</evidence>
<dbReference type="SMART" id="SM00853">
    <property type="entry name" value="MutL_C"/>
    <property type="match status" value="1"/>
</dbReference>
<proteinExistence type="inferred from homology"/>
<dbReference type="GO" id="GO:0016887">
    <property type="term" value="F:ATP hydrolysis activity"/>
    <property type="evidence" value="ECO:0007669"/>
    <property type="project" value="InterPro"/>
</dbReference>
<dbReference type="PANTHER" id="PTHR10073:SF47">
    <property type="entry name" value="DNA MISMATCH REPAIR PROTEIN MLH3"/>
    <property type="match status" value="1"/>
</dbReference>
<dbReference type="EMBL" id="JABWAB010000014">
    <property type="protein sequence ID" value="KAF6042670.1"/>
    <property type="molecule type" value="Genomic_DNA"/>
</dbReference>
<comment type="caution">
    <text evidence="3">The sequence shown here is derived from an EMBL/GenBank/DDBJ whole genome shotgun (WGS) entry which is preliminary data.</text>
</comment>
<feature type="domain" description="MutL C-terminal dimerisation" evidence="2">
    <location>
        <begin position="420"/>
        <end position="588"/>
    </location>
</feature>
<dbReference type="Gene3D" id="3.30.565.10">
    <property type="entry name" value="Histidine kinase-like ATPase, C-terminal domain"/>
    <property type="match status" value="1"/>
</dbReference>
<dbReference type="Pfam" id="PF08676">
    <property type="entry name" value="MutL_C"/>
    <property type="match status" value="1"/>
</dbReference>
<organism evidence="3 4">
    <name type="scientific">Candida parapsilosis</name>
    <name type="common">Yeast</name>
    <dbReference type="NCBI Taxonomy" id="5480"/>
    <lineage>
        <taxon>Eukaryota</taxon>
        <taxon>Fungi</taxon>
        <taxon>Dikarya</taxon>
        <taxon>Ascomycota</taxon>
        <taxon>Saccharomycotina</taxon>
        <taxon>Pichiomycetes</taxon>
        <taxon>Debaryomycetaceae</taxon>
        <taxon>Candida/Lodderomyces clade</taxon>
        <taxon>Candida</taxon>
    </lineage>
</organism>
<dbReference type="InterPro" id="IPR038973">
    <property type="entry name" value="MutL/Mlh/Pms-like"/>
</dbReference>
<evidence type="ECO:0000313" key="3">
    <source>
        <dbReference type="EMBL" id="KAF6042670.1"/>
    </source>
</evidence>
<evidence type="ECO:0000256" key="1">
    <source>
        <dbReference type="ARBA" id="ARBA00006082"/>
    </source>
</evidence>
<accession>A0A8X7NIE9</accession>
<dbReference type="AlphaFoldDB" id="A0A8X7NIE9"/>
<reference evidence="3" key="1">
    <citation type="submission" date="2020-03" db="EMBL/GenBank/DDBJ databases">
        <title>FDA dAtabase for Regulatory Grade micrObial Sequences (FDA-ARGOS): Supporting development and validation of Infectious Disease Dx tests.</title>
        <authorList>
            <person name="Campos J."/>
            <person name="Goldberg B."/>
            <person name="Tallon L."/>
            <person name="Sadzewicz L."/>
            <person name="Vavikolanu K."/>
            <person name="Mehta A."/>
            <person name="Aluvathingal J."/>
            <person name="Nadendla S."/>
            <person name="Nandy P."/>
            <person name="Geyer C."/>
            <person name="Yan Y."/>
            <person name="Sichtig H."/>
        </authorList>
    </citation>
    <scope>NUCLEOTIDE SEQUENCE [LARGE SCALE GENOMIC DNA]</scope>
    <source>
        <strain evidence="3">FDAARGOS_652</strain>
    </source>
</reference>
<gene>
    <name evidence="3" type="ORF">FOB60_005869</name>
</gene>
<dbReference type="SUPFAM" id="SSF118116">
    <property type="entry name" value="DNA mismatch repair protein MutL"/>
    <property type="match status" value="1"/>
</dbReference>
<dbReference type="InterPro" id="IPR036890">
    <property type="entry name" value="HATPase_C_sf"/>
</dbReference>
<dbReference type="GO" id="GO:0005524">
    <property type="term" value="F:ATP binding"/>
    <property type="evidence" value="ECO:0007669"/>
    <property type="project" value="InterPro"/>
</dbReference>
<evidence type="ECO:0000313" key="4">
    <source>
        <dbReference type="Proteomes" id="UP000590412"/>
    </source>
</evidence>
<dbReference type="GO" id="GO:0006298">
    <property type="term" value="P:mismatch repair"/>
    <property type="evidence" value="ECO:0007669"/>
    <property type="project" value="InterPro"/>
</dbReference>
<dbReference type="GO" id="GO:0140664">
    <property type="term" value="F:ATP-dependent DNA damage sensor activity"/>
    <property type="evidence" value="ECO:0007669"/>
    <property type="project" value="InterPro"/>
</dbReference>
<dbReference type="GO" id="GO:0032300">
    <property type="term" value="C:mismatch repair complex"/>
    <property type="evidence" value="ECO:0007669"/>
    <property type="project" value="InterPro"/>
</dbReference>
<dbReference type="InterPro" id="IPR037198">
    <property type="entry name" value="MutL_C_sf"/>
</dbReference>
<dbReference type="InterPro" id="IPR042121">
    <property type="entry name" value="MutL_C_regsub"/>
</dbReference>
<dbReference type="Gene3D" id="3.30.1370.100">
    <property type="entry name" value="MutL, C-terminal domain, regulatory subdomain"/>
    <property type="match status" value="1"/>
</dbReference>
<dbReference type="OrthoDB" id="429932at2759"/>
<protein>
    <submittedName>
        <fullName evidence="3">MutL C terminal dimerization domain family protein</fullName>
    </submittedName>
</protein>
<sequence>MKVQRLDDSVINQIKYHLHFNTIDSIVETILQRCSSLKASTITIKIDLQAVAVFIQSNDVGYTPNELEELAVGGNFGGLEVVSNIKVISKFKEFKCPYTITVGRSPIAQLCDEPDSKNSYCKPEPIGKHGTIYMVSNIFSNLPVRQAQLKSTPMYKVINNVKLALLQVLYKRSQIQVSLQLYNPQKFQFEEMSTTNAASHTKLLQDLFEIDVQFKPVKATFKTYQIEGIIGLQRINTRNHQFVFVNNKLMTLTRTEIAGFSDVFENFGDLDPSPKKKMLRKYPTYLISITCDKDVTECSYSWRVILDILKRIFIKFVRLGQSKQSTNEVDDNNEFQLSPSPKRAKTDKFILNTNVRWGDVNRREIEGMVSCGKSSSSKPQVQPPTTKIAHDCCHHHQPECESNEYEHIQFDKLHLTKYRIIKQIDKKFILLIINSKLVILDQHAADERVKVEQLMREFVYNMPRNLRLVQPLRIKVSSSEHLLLQQYLAQFKSLGIIYYLGKEKKDNDLIITNVPELLIPSCNDGPFIKSLLMQHCFDLQNNIKNQIVNATIANDGDWLIVMHHTPQFIINMINSRACRSAIMFGDELTMQEMHQLIDDLSKCKLPFQCAHGRPSIVPLVNLRNNE</sequence>
<dbReference type="InterPro" id="IPR042120">
    <property type="entry name" value="MutL_C_dimsub"/>
</dbReference>
<comment type="similarity">
    <text evidence="1">Belongs to the DNA mismatch repair MutL/HexB family.</text>
</comment>
<dbReference type="Gene3D" id="3.30.1540.20">
    <property type="entry name" value="MutL, C-terminal domain, dimerisation subdomain"/>
    <property type="match status" value="1"/>
</dbReference>
<dbReference type="InterPro" id="IPR014790">
    <property type="entry name" value="MutL_C"/>
</dbReference>
<dbReference type="Proteomes" id="UP000590412">
    <property type="component" value="Unassembled WGS sequence"/>
</dbReference>
<name>A0A8X7NIE9_CANPA</name>
<dbReference type="PANTHER" id="PTHR10073">
    <property type="entry name" value="DNA MISMATCH REPAIR PROTEIN MLH, PMS, MUTL"/>
    <property type="match status" value="1"/>
</dbReference>